<evidence type="ECO:0000313" key="1">
    <source>
        <dbReference type="EMBL" id="MFC7149904.1"/>
    </source>
</evidence>
<organism evidence="1 2">
    <name type="scientific">Cohnella cellulosilytica</name>
    <dbReference type="NCBI Taxonomy" id="986710"/>
    <lineage>
        <taxon>Bacteria</taxon>
        <taxon>Bacillati</taxon>
        <taxon>Bacillota</taxon>
        <taxon>Bacilli</taxon>
        <taxon>Bacillales</taxon>
        <taxon>Paenibacillaceae</taxon>
        <taxon>Cohnella</taxon>
    </lineage>
</organism>
<dbReference type="RefSeq" id="WP_378049450.1">
    <property type="nucleotide sequence ID" value="NZ_JBHMDN010000020.1"/>
</dbReference>
<dbReference type="InterPro" id="IPR029062">
    <property type="entry name" value="Class_I_gatase-like"/>
</dbReference>
<dbReference type="InterPro" id="IPR017853">
    <property type="entry name" value="GH"/>
</dbReference>
<dbReference type="CDD" id="cd03143">
    <property type="entry name" value="A4_beta-galactosidase_middle_domain"/>
    <property type="match status" value="1"/>
</dbReference>
<accession>A0ABW2FCP9</accession>
<dbReference type="SUPFAM" id="SSF52317">
    <property type="entry name" value="Class I glutamine amidotransferase-like"/>
    <property type="match status" value="1"/>
</dbReference>
<dbReference type="EMBL" id="JBHTAI010000008">
    <property type="protein sequence ID" value="MFC7149904.1"/>
    <property type="molecule type" value="Genomic_DNA"/>
</dbReference>
<name>A0ABW2FCP9_9BACL</name>
<sequence length="671" mass="75082">MFDRKNAFFGLHFDLHPVAEDHALGADIEPRAVAELLRRIRPDFVHYDCKGHPGYAGYETAVGTPSPGIVRDALAIWREETHKLGIGLGVHYSGVVDHLAVRQRPEWAVKHSDGRRDTEATSLFGGYADGLLIPQLAEIADRYDVDSVWLDGECWGAKLDYGPEALAAWTAETGWTDAPVDRSDSRWGAWKSFHRARFEAYLRHWTTTLGECKPGVQRASNWAFSTMNPVPVSAPVDYLSGDFDPMLSADRARTEARYLSQVGMPWELQSWGFDNADGQEELLKSAAQLKQEAGVVLMHGGGYMLYYLPTRSGYIAEEIVDTAAEVAAYCRERQQLSHRSVSVPQIALLHSAESQFDISDRVYTWWDTPLVELEGALHALLESHYSVDVLTEYMLMERLDDYPLLVIPDSPVLSESFRRRVLRYVEDGGRLLLLGERCARLFGEALGVQLLGEPQQLRVQLVSGAGKIGCPGLWQAIEPQGAEVLSIRYHGEGEQERSAYLDVRSDGVSEQHRQLRKEGAAATLHRYGQGQIAAVYGPIASRYYYSHHPFMRRYIRDLVERLFPDPAVTIDAPAYIDLALRRAADGTLCVHLLNLAQMPVSNRRGFPEAVPPSGPIRLSVAVAERPQSVSWEPTGETPVWRWQDGRLETTVSSLDIHGILVIRDTAGERRD</sequence>
<dbReference type="Gene3D" id="3.40.50.880">
    <property type="match status" value="1"/>
</dbReference>
<dbReference type="Proteomes" id="UP001596378">
    <property type="component" value="Unassembled WGS sequence"/>
</dbReference>
<gene>
    <name evidence="1" type="ORF">ACFQMJ_15365</name>
</gene>
<evidence type="ECO:0000313" key="2">
    <source>
        <dbReference type="Proteomes" id="UP001596378"/>
    </source>
</evidence>
<dbReference type="SUPFAM" id="SSF51445">
    <property type="entry name" value="(Trans)glycosidases"/>
    <property type="match status" value="1"/>
</dbReference>
<keyword evidence="2" id="KW-1185">Reference proteome</keyword>
<protein>
    <recommendedName>
        <fullName evidence="3">Alpha-L-fucosidase</fullName>
    </recommendedName>
</protein>
<comment type="caution">
    <text evidence="1">The sequence shown here is derived from an EMBL/GenBank/DDBJ whole genome shotgun (WGS) entry which is preliminary data.</text>
</comment>
<reference evidence="2" key="1">
    <citation type="journal article" date="2019" name="Int. J. Syst. Evol. Microbiol.">
        <title>The Global Catalogue of Microorganisms (GCM) 10K type strain sequencing project: providing services to taxonomists for standard genome sequencing and annotation.</title>
        <authorList>
            <consortium name="The Broad Institute Genomics Platform"/>
            <consortium name="The Broad Institute Genome Sequencing Center for Infectious Disease"/>
            <person name="Wu L."/>
            <person name="Ma J."/>
        </authorList>
    </citation>
    <scope>NUCLEOTIDE SEQUENCE [LARGE SCALE GENOMIC DNA]</scope>
    <source>
        <strain evidence="2">KCTC 12907</strain>
    </source>
</reference>
<evidence type="ECO:0008006" key="3">
    <source>
        <dbReference type="Google" id="ProtNLM"/>
    </source>
</evidence>
<proteinExistence type="predicted"/>
<dbReference type="Gene3D" id="3.20.20.80">
    <property type="entry name" value="Glycosidases"/>
    <property type="match status" value="1"/>
</dbReference>